<dbReference type="Proteomes" id="UP000663891">
    <property type="component" value="Unassembled WGS sequence"/>
</dbReference>
<evidence type="ECO:0000313" key="4">
    <source>
        <dbReference type="EMBL" id="CAF3636368.1"/>
    </source>
</evidence>
<feature type="region of interest" description="Disordered" evidence="1">
    <location>
        <begin position="121"/>
        <end position="140"/>
    </location>
</feature>
<feature type="compositionally biased region" description="Basic and acidic residues" evidence="1">
    <location>
        <begin position="324"/>
        <end position="333"/>
    </location>
</feature>
<dbReference type="EMBL" id="CAJOAZ010000292">
    <property type="protein sequence ID" value="CAF3605584.1"/>
    <property type="molecule type" value="Genomic_DNA"/>
</dbReference>
<feature type="region of interest" description="Disordered" evidence="1">
    <location>
        <begin position="164"/>
        <end position="202"/>
    </location>
</feature>
<feature type="compositionally biased region" description="Polar residues" evidence="1">
    <location>
        <begin position="490"/>
        <end position="510"/>
    </location>
</feature>
<dbReference type="EMBL" id="CAJNON010000543">
    <property type="protein sequence ID" value="CAF1310080.1"/>
    <property type="molecule type" value="Genomic_DNA"/>
</dbReference>
<comment type="caution">
    <text evidence="4">The sequence shown here is derived from an EMBL/GenBank/DDBJ whole genome shotgun (WGS) entry which is preliminary data.</text>
</comment>
<dbReference type="AlphaFoldDB" id="A0A818Q951"/>
<feature type="region of interest" description="Disordered" evidence="1">
    <location>
        <begin position="487"/>
        <end position="515"/>
    </location>
</feature>
<dbReference type="OrthoDB" id="9999868at2759"/>
<evidence type="ECO:0000256" key="1">
    <source>
        <dbReference type="SAM" id="MobiDB-lite"/>
    </source>
</evidence>
<dbReference type="Proteomes" id="UP000663881">
    <property type="component" value="Unassembled WGS sequence"/>
</dbReference>
<feature type="compositionally biased region" description="Low complexity" evidence="1">
    <location>
        <begin position="436"/>
        <end position="453"/>
    </location>
</feature>
<sequence>MVHYRKHIIDPETGLCEICHRGLIYERKKGKKVGKQFLYTNQDGKFQYRPSHPQNNEVKPRPARKTVPVKTVPAKPATTPRSRSYNKPIRTDNEVTPRPVRQSVPVKPVITPRPRPVVHEEPVVVSQRTPRRSYSPPINIQLPPVRAPTLYHVDDPIPAVYRKEPVKQTPRQVPVDTHPAPTRATPRQPVEESPRRTVTQNPRTLQNDVQYPTNTAPTLYHMNGGAAPPPQTVYQKAPPQTTYQKEIVNAGAPALYHMNGGTTAPPPQTVYRKEPVRQESPPPQRRTVTQNPQTTYQKEIVNAGAPTLYHMNGGTTAPPPQTVYRKEPVREESPPPQRRTVTQNPRTLQNDVQYPSNTAPTLYHMNGGSTAPLPTVYQKAPPQTVYKKELLTADAPTLYHMNGAPPQTVYQKEIVRDTPQPRYVAETPQPTRSRAQTPPRRQNNPNTQNTERPYVIQPANSYTPQPPPKVNMYHLDEPNDVVRYTPVNPPSSRVNPQQEPYRKQQQPLETVKPKQTTEPDLTVVRRVYKKLPPTDDEQIPNENYAQPVRKVQQTPREYTASPQLTNRQIINPIPNQNPSIYYIQNTNAY</sequence>
<protein>
    <submittedName>
        <fullName evidence="4">Uncharacterized protein</fullName>
    </submittedName>
</protein>
<feature type="region of interest" description="Disordered" evidence="1">
    <location>
        <begin position="45"/>
        <end position="101"/>
    </location>
</feature>
<evidence type="ECO:0000313" key="2">
    <source>
        <dbReference type="EMBL" id="CAF1310080.1"/>
    </source>
</evidence>
<proteinExistence type="predicted"/>
<dbReference type="EMBL" id="CAJOAY010000339">
    <property type="protein sequence ID" value="CAF3636368.1"/>
    <property type="molecule type" value="Genomic_DNA"/>
</dbReference>
<name>A0A818Q951_9BILA</name>
<reference evidence="4" key="1">
    <citation type="submission" date="2021-02" db="EMBL/GenBank/DDBJ databases">
        <authorList>
            <person name="Nowell W R."/>
        </authorList>
    </citation>
    <scope>NUCLEOTIDE SEQUENCE</scope>
</reference>
<feature type="region of interest" description="Disordered" evidence="1">
    <location>
        <begin position="309"/>
        <end position="353"/>
    </location>
</feature>
<accession>A0A818Q951</accession>
<organism evidence="4 5">
    <name type="scientific">Adineta steineri</name>
    <dbReference type="NCBI Taxonomy" id="433720"/>
    <lineage>
        <taxon>Eukaryota</taxon>
        <taxon>Metazoa</taxon>
        <taxon>Spiralia</taxon>
        <taxon>Gnathifera</taxon>
        <taxon>Rotifera</taxon>
        <taxon>Eurotatoria</taxon>
        <taxon>Bdelloidea</taxon>
        <taxon>Adinetida</taxon>
        <taxon>Adinetidae</taxon>
        <taxon>Adineta</taxon>
    </lineage>
</organism>
<gene>
    <name evidence="4" type="ORF">OKA104_LOCUS8406</name>
    <name evidence="3" type="ORF">OXD698_LOCUS6649</name>
    <name evidence="2" type="ORF">VCS650_LOCUS31543</name>
</gene>
<evidence type="ECO:0000313" key="3">
    <source>
        <dbReference type="EMBL" id="CAF3605584.1"/>
    </source>
</evidence>
<feature type="compositionally biased region" description="Polar residues" evidence="1">
    <location>
        <begin position="339"/>
        <end position="353"/>
    </location>
</feature>
<evidence type="ECO:0000313" key="5">
    <source>
        <dbReference type="Proteomes" id="UP000663881"/>
    </source>
</evidence>
<feature type="region of interest" description="Disordered" evidence="1">
    <location>
        <begin position="420"/>
        <end position="461"/>
    </location>
</feature>
<dbReference type="Proteomes" id="UP000663844">
    <property type="component" value="Unassembled WGS sequence"/>
</dbReference>
<feature type="region of interest" description="Disordered" evidence="1">
    <location>
        <begin position="259"/>
        <end position="293"/>
    </location>
</feature>